<sequence>MSRTTKYLDDKLKNILVSLRLSSIKKHIGEEESKLTDQENWNNALHFVCGRKNVPIKIIKYLLKVGCDLKAKTLFGETVLHKYCEYNENFEIIQLLIANGVPLNCQEGYSKENSLHFLLRNPNSTNLNTLQTLLENGVSLMTKSNNTLTPFQYYMKYSKNPTLEAVASMTKYGADWNYFCKESSALGLMSKNFSLGVEFYKLAHQTGAKFGSYINAQKETILINICKMKTDLKVLTFALENGGDPNLVDSNGYSPLFWLCYQTLQNVSAVNILLKFGAKVNVRLKRSCETPLHYLCKVSKPNVKIAESLFKAKAKPNLIMRKRITPIHSALSFTKPSLDLIRCLIQNGANINIPKRDLTTPLHTACRRNPFSGSIHLLISNGAKVNSKDTKGRTPLLQLLLTFAIFAK</sequence>
<dbReference type="Pfam" id="PF12796">
    <property type="entry name" value="Ank_2"/>
    <property type="match status" value="2"/>
</dbReference>
<dbReference type="Proteomes" id="UP001150062">
    <property type="component" value="Unassembled WGS sequence"/>
</dbReference>
<protein>
    <submittedName>
        <fullName evidence="4">Ankyrin repeat-containing protein</fullName>
    </submittedName>
</protein>
<dbReference type="SMART" id="SM00248">
    <property type="entry name" value="ANK"/>
    <property type="match status" value="9"/>
</dbReference>
<evidence type="ECO:0000256" key="3">
    <source>
        <dbReference type="PROSITE-ProRule" id="PRU00023"/>
    </source>
</evidence>
<evidence type="ECO:0000256" key="2">
    <source>
        <dbReference type="ARBA" id="ARBA00023043"/>
    </source>
</evidence>
<dbReference type="SUPFAM" id="SSF48403">
    <property type="entry name" value="Ankyrin repeat"/>
    <property type="match status" value="1"/>
</dbReference>
<feature type="repeat" description="ANK" evidence="3">
    <location>
        <begin position="357"/>
        <end position="390"/>
    </location>
</feature>
<evidence type="ECO:0000313" key="5">
    <source>
        <dbReference type="Proteomes" id="UP001150062"/>
    </source>
</evidence>
<keyword evidence="1" id="KW-0677">Repeat</keyword>
<keyword evidence="2 3" id="KW-0040">ANK repeat</keyword>
<dbReference type="InterPro" id="IPR036770">
    <property type="entry name" value="Ankyrin_rpt-contain_sf"/>
</dbReference>
<dbReference type="EMBL" id="JAOAOG010000234">
    <property type="protein sequence ID" value="KAJ6238102.1"/>
    <property type="molecule type" value="Genomic_DNA"/>
</dbReference>
<organism evidence="4 5">
    <name type="scientific">Anaeramoeba flamelloides</name>
    <dbReference type="NCBI Taxonomy" id="1746091"/>
    <lineage>
        <taxon>Eukaryota</taxon>
        <taxon>Metamonada</taxon>
        <taxon>Anaeramoebidae</taxon>
        <taxon>Anaeramoeba</taxon>
    </lineage>
</organism>
<dbReference type="InterPro" id="IPR002110">
    <property type="entry name" value="Ankyrin_rpt"/>
</dbReference>
<keyword evidence="5" id="KW-1185">Reference proteome</keyword>
<evidence type="ECO:0000313" key="4">
    <source>
        <dbReference type="EMBL" id="KAJ6238102.1"/>
    </source>
</evidence>
<dbReference type="PROSITE" id="PS50088">
    <property type="entry name" value="ANK_REPEAT"/>
    <property type="match status" value="2"/>
</dbReference>
<dbReference type="PANTHER" id="PTHR24198:SF165">
    <property type="entry name" value="ANKYRIN REPEAT-CONTAINING PROTEIN-RELATED"/>
    <property type="match status" value="1"/>
</dbReference>
<proteinExistence type="predicted"/>
<reference evidence="4" key="1">
    <citation type="submission" date="2022-08" db="EMBL/GenBank/DDBJ databases">
        <title>Novel sulfate-reducing endosymbionts in the free-living metamonad Anaeramoeba.</title>
        <authorList>
            <person name="Jerlstrom-Hultqvist J."/>
            <person name="Cepicka I."/>
            <person name="Gallot-Lavallee L."/>
            <person name="Salas-Leiva D."/>
            <person name="Curtis B.A."/>
            <person name="Zahonova K."/>
            <person name="Pipaliya S."/>
            <person name="Dacks J."/>
            <person name="Roger A.J."/>
        </authorList>
    </citation>
    <scope>NUCLEOTIDE SEQUENCE</scope>
    <source>
        <strain evidence="4">Schooner1</strain>
    </source>
</reference>
<dbReference type="Gene3D" id="1.25.40.20">
    <property type="entry name" value="Ankyrin repeat-containing domain"/>
    <property type="match status" value="3"/>
</dbReference>
<name>A0ABQ8XZS6_9EUKA</name>
<comment type="caution">
    <text evidence="4">The sequence shown here is derived from an EMBL/GenBank/DDBJ whole genome shotgun (WGS) entry which is preliminary data.</text>
</comment>
<evidence type="ECO:0000256" key="1">
    <source>
        <dbReference type="ARBA" id="ARBA00022737"/>
    </source>
</evidence>
<dbReference type="PROSITE" id="PS50297">
    <property type="entry name" value="ANK_REP_REGION"/>
    <property type="match status" value="1"/>
</dbReference>
<gene>
    <name evidence="4" type="ORF">M0813_03336</name>
</gene>
<dbReference type="PANTHER" id="PTHR24198">
    <property type="entry name" value="ANKYRIN REPEAT AND PROTEIN KINASE DOMAIN-CONTAINING PROTEIN"/>
    <property type="match status" value="1"/>
</dbReference>
<accession>A0ABQ8XZS6</accession>
<feature type="repeat" description="ANK" evidence="3">
    <location>
        <begin position="322"/>
        <end position="356"/>
    </location>
</feature>